<evidence type="ECO:0000256" key="1">
    <source>
        <dbReference type="ARBA" id="ARBA00008765"/>
    </source>
</evidence>
<dbReference type="PROSITE" id="PS50188">
    <property type="entry name" value="B302_SPRY"/>
    <property type="match status" value="1"/>
</dbReference>
<sequence length="717" mass="79255">YFSMAAFEELGLLPELGEAVVEMNWELPTAIQCDAIPAILGGGDVLIAAETGSGKTGAFSLPVAQIAYETRKDGGGKKSVHKKDDKVALNTRDRDIGLAIDESGLRCESRVPKAWNGARTNASVKRRGKFYYEVSIVKDGLCRVGWSTERASLNLGTDDESWGFGGTGKKSHARRFDDYGESFTMGDTLGCLLDTEQRTIAWSKNGHIFPSAFSLSSSSSSDAFFPSVLLQTSALLCNFGSTPFKHLPNGYTGVSSVPPSSLSFRSAPIQTSSARSHKNPLALILEPTYELVEQTLNNIELFGKKLTDPPIRAVRVAGGGDTKQIIDRVEQGVEVVVGTPARVCDLVESGAIPVESVRFIVLDEADQMISQQSARMIERLMDKLPRVTLDGKRMQMIVCSATLHNQQVKQFADRYMHFPAWIDLKGMESISETVHHVVCPVDASNDKQWIRVMHSDNRLEDDGVHLRKDVRPGTATEDTLSFGTKVLKGIYVVRAIESLEMKSAIIFCRTKQQCDQMEEYLKLNGYDACSLHGDRSPDERRDTLNRFKKGTLSFLICTDVAARGLDVAAIPFVINVTLPDEKCQYIHRVGRVGRADRMGLSISLVAQFKEKVWYHTCRNRGVNCTNRSDVSDKGCTIWYNEKQLLGDVEEHLGMTISSVDADFRISTDEIDGKVVYGAKKSNYATGTSYADRLKASVAQLVDLERNLQTSYLTITQY</sequence>
<protein>
    <recommendedName>
        <fullName evidence="3">ATP-dependent RNA helicase DDX1</fullName>
        <ecNumber evidence="2">3.6.4.13</ecNumber>
    </recommendedName>
    <alternativeName>
        <fullName evidence="10">DEAD box protein 1</fullName>
    </alternativeName>
</protein>
<dbReference type="PROSITE" id="PS51194">
    <property type="entry name" value="HELICASE_CTER"/>
    <property type="match status" value="1"/>
</dbReference>
<dbReference type="InterPro" id="IPR013320">
    <property type="entry name" value="ConA-like_dom_sf"/>
</dbReference>
<dbReference type="EC" id="3.6.4.13" evidence="2"/>
<keyword evidence="17" id="KW-1185">Reference proteome</keyword>
<dbReference type="PROSITE" id="PS51192">
    <property type="entry name" value="HELICASE_ATP_BIND_1"/>
    <property type="match status" value="1"/>
</dbReference>
<comment type="caution">
    <text evidence="16">The sequence shown here is derived from an EMBL/GenBank/DDBJ whole genome shotgun (WGS) entry which is preliminary data.</text>
</comment>
<feature type="domain" description="Helicase C-terminal" evidence="14">
    <location>
        <begin position="491"/>
        <end position="671"/>
    </location>
</feature>
<dbReference type="SUPFAM" id="SSF49899">
    <property type="entry name" value="Concanavalin A-like lectins/glucanases"/>
    <property type="match status" value="1"/>
</dbReference>
<feature type="short sequence motif" description="Q motif" evidence="11">
    <location>
        <begin position="5"/>
        <end position="33"/>
    </location>
</feature>
<evidence type="ECO:0000259" key="12">
    <source>
        <dbReference type="PROSITE" id="PS50188"/>
    </source>
</evidence>
<organism evidence="16 17">
    <name type="scientific">Pristionchus fissidentatus</name>
    <dbReference type="NCBI Taxonomy" id="1538716"/>
    <lineage>
        <taxon>Eukaryota</taxon>
        <taxon>Metazoa</taxon>
        <taxon>Ecdysozoa</taxon>
        <taxon>Nematoda</taxon>
        <taxon>Chromadorea</taxon>
        <taxon>Rhabditida</taxon>
        <taxon>Rhabditina</taxon>
        <taxon>Diplogasteromorpha</taxon>
        <taxon>Diplogasteroidea</taxon>
        <taxon>Neodiplogasteridae</taxon>
        <taxon>Pristionchus</taxon>
    </lineage>
</organism>
<dbReference type="Pfam" id="PF00622">
    <property type="entry name" value="SPRY"/>
    <property type="match status" value="1"/>
</dbReference>
<dbReference type="SMART" id="SM00449">
    <property type="entry name" value="SPRY"/>
    <property type="match status" value="1"/>
</dbReference>
<evidence type="ECO:0000313" key="16">
    <source>
        <dbReference type="EMBL" id="GMT28325.1"/>
    </source>
</evidence>
<proteinExistence type="inferred from homology"/>
<evidence type="ECO:0000259" key="13">
    <source>
        <dbReference type="PROSITE" id="PS51192"/>
    </source>
</evidence>
<feature type="domain" description="Helicase ATP-binding" evidence="13">
    <location>
        <begin position="244"/>
        <end position="421"/>
    </location>
</feature>
<dbReference type="GO" id="GO:0005524">
    <property type="term" value="F:ATP binding"/>
    <property type="evidence" value="ECO:0007669"/>
    <property type="project" value="UniProtKB-KW"/>
</dbReference>
<dbReference type="SUPFAM" id="SSF52540">
    <property type="entry name" value="P-loop containing nucleoside triphosphate hydrolases"/>
    <property type="match status" value="2"/>
</dbReference>
<dbReference type="PANTHER" id="PTHR47959">
    <property type="entry name" value="ATP-DEPENDENT RNA HELICASE RHLE-RELATED"/>
    <property type="match status" value="1"/>
</dbReference>
<dbReference type="InterPro" id="IPR011545">
    <property type="entry name" value="DEAD/DEAH_box_helicase_dom"/>
</dbReference>
<dbReference type="AlphaFoldDB" id="A0AAV5W9D1"/>
<dbReference type="InterPro" id="IPR001650">
    <property type="entry name" value="Helicase_C-like"/>
</dbReference>
<evidence type="ECO:0000256" key="3">
    <source>
        <dbReference type="ARBA" id="ARBA00014916"/>
    </source>
</evidence>
<keyword evidence="8" id="KW-0269">Exonuclease</keyword>
<dbReference type="Proteomes" id="UP001432322">
    <property type="component" value="Unassembled WGS sequence"/>
</dbReference>
<evidence type="ECO:0000256" key="8">
    <source>
        <dbReference type="ARBA" id="ARBA00022839"/>
    </source>
</evidence>
<keyword evidence="9" id="KW-0067">ATP-binding</keyword>
<dbReference type="CDD" id="cd18787">
    <property type="entry name" value="SF2_C_DEAD"/>
    <property type="match status" value="1"/>
</dbReference>
<dbReference type="InterPro" id="IPR050079">
    <property type="entry name" value="DEAD_box_RNA_helicase"/>
</dbReference>
<dbReference type="Pfam" id="PF00270">
    <property type="entry name" value="DEAD"/>
    <property type="match status" value="2"/>
</dbReference>
<evidence type="ECO:0000256" key="10">
    <source>
        <dbReference type="ARBA" id="ARBA00032348"/>
    </source>
</evidence>
<feature type="domain" description="DEAD-box RNA helicase Q" evidence="15">
    <location>
        <begin position="5"/>
        <end position="33"/>
    </location>
</feature>
<keyword evidence="7" id="KW-0347">Helicase</keyword>
<evidence type="ECO:0000313" key="17">
    <source>
        <dbReference type="Proteomes" id="UP001432322"/>
    </source>
</evidence>
<keyword evidence="5" id="KW-0547">Nucleotide-binding</keyword>
<dbReference type="CDD" id="cd12873">
    <property type="entry name" value="SPRY_DDX1"/>
    <property type="match status" value="1"/>
</dbReference>
<gene>
    <name evidence="16" type="ORF">PFISCL1PPCAC_19622</name>
</gene>
<keyword evidence="4" id="KW-0540">Nuclease</keyword>
<name>A0AAV5W9D1_9BILA</name>
<dbReference type="SMART" id="SM00487">
    <property type="entry name" value="DEXDc"/>
    <property type="match status" value="1"/>
</dbReference>
<comment type="similarity">
    <text evidence="1">Belongs to the DEAD box helicase family. DDX1 subfamily.</text>
</comment>
<evidence type="ECO:0000256" key="11">
    <source>
        <dbReference type="PROSITE-ProRule" id="PRU00552"/>
    </source>
</evidence>
<dbReference type="Gene3D" id="2.60.120.920">
    <property type="match status" value="1"/>
</dbReference>
<evidence type="ECO:0000256" key="4">
    <source>
        <dbReference type="ARBA" id="ARBA00022722"/>
    </source>
</evidence>
<dbReference type="Pfam" id="PF00271">
    <property type="entry name" value="Helicase_C"/>
    <property type="match status" value="1"/>
</dbReference>
<evidence type="ECO:0000256" key="7">
    <source>
        <dbReference type="ARBA" id="ARBA00022806"/>
    </source>
</evidence>
<dbReference type="PROSITE" id="PS51195">
    <property type="entry name" value="Q_MOTIF"/>
    <property type="match status" value="1"/>
</dbReference>
<dbReference type="InterPro" id="IPR014001">
    <property type="entry name" value="Helicase_ATP-bd"/>
</dbReference>
<evidence type="ECO:0000256" key="2">
    <source>
        <dbReference type="ARBA" id="ARBA00012552"/>
    </source>
</evidence>
<dbReference type="PANTHER" id="PTHR47959:SF13">
    <property type="entry name" value="ATP-DEPENDENT RNA HELICASE RHLE"/>
    <property type="match status" value="1"/>
</dbReference>
<dbReference type="GO" id="GO:0005829">
    <property type="term" value="C:cytosol"/>
    <property type="evidence" value="ECO:0007669"/>
    <property type="project" value="TreeGrafter"/>
</dbReference>
<evidence type="ECO:0000256" key="9">
    <source>
        <dbReference type="ARBA" id="ARBA00022840"/>
    </source>
</evidence>
<dbReference type="GO" id="GO:0003676">
    <property type="term" value="F:nucleic acid binding"/>
    <property type="evidence" value="ECO:0007669"/>
    <property type="project" value="InterPro"/>
</dbReference>
<reference evidence="16" key="1">
    <citation type="submission" date="2023-10" db="EMBL/GenBank/DDBJ databases">
        <title>Genome assembly of Pristionchus species.</title>
        <authorList>
            <person name="Yoshida K."/>
            <person name="Sommer R.J."/>
        </authorList>
    </citation>
    <scope>NUCLEOTIDE SEQUENCE</scope>
    <source>
        <strain evidence="16">RS5133</strain>
    </source>
</reference>
<dbReference type="SMART" id="SM00490">
    <property type="entry name" value="HELICc"/>
    <property type="match status" value="1"/>
</dbReference>
<dbReference type="GO" id="GO:0004527">
    <property type="term" value="F:exonuclease activity"/>
    <property type="evidence" value="ECO:0007669"/>
    <property type="project" value="UniProtKB-KW"/>
</dbReference>
<dbReference type="InterPro" id="IPR001870">
    <property type="entry name" value="B30.2/SPRY"/>
</dbReference>
<dbReference type="InterPro" id="IPR014014">
    <property type="entry name" value="RNA_helicase_DEAD_Q_motif"/>
</dbReference>
<evidence type="ECO:0000256" key="5">
    <source>
        <dbReference type="ARBA" id="ARBA00022741"/>
    </source>
</evidence>
<evidence type="ECO:0000259" key="15">
    <source>
        <dbReference type="PROSITE" id="PS51195"/>
    </source>
</evidence>
<evidence type="ECO:0000259" key="14">
    <source>
        <dbReference type="PROSITE" id="PS51194"/>
    </source>
</evidence>
<evidence type="ECO:0000256" key="6">
    <source>
        <dbReference type="ARBA" id="ARBA00022801"/>
    </source>
</evidence>
<feature type="domain" description="B30.2/SPRY" evidence="12">
    <location>
        <begin position="65"/>
        <end position="244"/>
    </location>
</feature>
<keyword evidence="6" id="KW-0378">Hydrolase</keyword>
<feature type="non-terminal residue" evidence="16">
    <location>
        <position position="1"/>
    </location>
</feature>
<dbReference type="Gene3D" id="3.40.50.300">
    <property type="entry name" value="P-loop containing nucleotide triphosphate hydrolases"/>
    <property type="match status" value="3"/>
</dbReference>
<dbReference type="InterPro" id="IPR027417">
    <property type="entry name" value="P-loop_NTPase"/>
</dbReference>
<dbReference type="InterPro" id="IPR043136">
    <property type="entry name" value="B30.2/SPRY_sf"/>
</dbReference>
<dbReference type="EMBL" id="BTSY01000005">
    <property type="protein sequence ID" value="GMT28325.1"/>
    <property type="molecule type" value="Genomic_DNA"/>
</dbReference>
<dbReference type="GO" id="GO:0003724">
    <property type="term" value="F:RNA helicase activity"/>
    <property type="evidence" value="ECO:0007669"/>
    <property type="project" value="UniProtKB-EC"/>
</dbReference>
<dbReference type="InterPro" id="IPR003877">
    <property type="entry name" value="SPRY_dom"/>
</dbReference>
<accession>A0AAV5W9D1</accession>